<name>A0A830GBB2_9EURY</name>
<dbReference type="InterPro" id="IPR036661">
    <property type="entry name" value="Luciferase-like_sf"/>
</dbReference>
<gene>
    <name evidence="2" type="ORF">GCM10009021_14810</name>
</gene>
<proteinExistence type="predicted"/>
<dbReference type="GO" id="GO:0016705">
    <property type="term" value="F:oxidoreductase activity, acting on paired donors, with incorporation or reduction of molecular oxygen"/>
    <property type="evidence" value="ECO:0007669"/>
    <property type="project" value="InterPro"/>
</dbReference>
<evidence type="ECO:0000313" key="3">
    <source>
        <dbReference type="Proteomes" id="UP000608850"/>
    </source>
</evidence>
<accession>A0A830GBB2</accession>
<comment type="caution">
    <text evidence="2">The sequence shown here is derived from an EMBL/GenBank/DDBJ whole genome shotgun (WGS) entry which is preliminary data.</text>
</comment>
<dbReference type="AlphaFoldDB" id="A0A830GBB2"/>
<evidence type="ECO:0000256" key="1">
    <source>
        <dbReference type="SAM" id="MobiDB-lite"/>
    </source>
</evidence>
<protein>
    <recommendedName>
        <fullName evidence="4">Luciferase-like monooxygenase</fullName>
    </recommendedName>
</protein>
<sequence>MVAVNAVAGETDEAAARRRAVAEASFQRLARGEAGTTPDVEEAIDELGGVPEPTPETLDPDEWPRAISGSPDTLAGLLDQLADRVGVEEVMIQHVVPDHETALDSHARIAAGVGLDGRA</sequence>
<reference evidence="2 3" key="1">
    <citation type="journal article" date="2019" name="Int. J. Syst. Evol. Microbiol.">
        <title>The Global Catalogue of Microorganisms (GCM) 10K type strain sequencing project: providing services to taxonomists for standard genome sequencing and annotation.</title>
        <authorList>
            <consortium name="The Broad Institute Genomics Platform"/>
            <consortium name="The Broad Institute Genome Sequencing Center for Infectious Disease"/>
            <person name="Wu L."/>
            <person name="Ma J."/>
        </authorList>
    </citation>
    <scope>NUCLEOTIDE SEQUENCE [LARGE SCALE GENOMIC DNA]</scope>
    <source>
        <strain evidence="2 3">JCM 16331</strain>
    </source>
</reference>
<keyword evidence="3" id="KW-1185">Reference proteome</keyword>
<feature type="region of interest" description="Disordered" evidence="1">
    <location>
        <begin position="30"/>
        <end position="68"/>
    </location>
</feature>
<evidence type="ECO:0008006" key="4">
    <source>
        <dbReference type="Google" id="ProtNLM"/>
    </source>
</evidence>
<dbReference type="Proteomes" id="UP000608850">
    <property type="component" value="Unassembled WGS sequence"/>
</dbReference>
<dbReference type="EMBL" id="BMOQ01000004">
    <property type="protein sequence ID" value="GGN15483.1"/>
    <property type="molecule type" value="Genomic_DNA"/>
</dbReference>
<dbReference type="Gene3D" id="3.20.20.30">
    <property type="entry name" value="Luciferase-like domain"/>
    <property type="match status" value="1"/>
</dbReference>
<organism evidence="2 3">
    <name type="scientific">Halarchaeum nitratireducens</name>
    <dbReference type="NCBI Taxonomy" id="489913"/>
    <lineage>
        <taxon>Archaea</taxon>
        <taxon>Methanobacteriati</taxon>
        <taxon>Methanobacteriota</taxon>
        <taxon>Stenosarchaea group</taxon>
        <taxon>Halobacteria</taxon>
        <taxon>Halobacteriales</taxon>
        <taxon>Halobacteriaceae</taxon>
    </lineage>
</organism>
<dbReference type="SUPFAM" id="SSF51679">
    <property type="entry name" value="Bacterial luciferase-like"/>
    <property type="match status" value="1"/>
</dbReference>
<evidence type="ECO:0000313" key="2">
    <source>
        <dbReference type="EMBL" id="GGN15483.1"/>
    </source>
</evidence>